<dbReference type="OrthoDB" id="512356at2759"/>
<accession>A0A9X6RLA8</accession>
<proteinExistence type="inferred from homology"/>
<feature type="compositionally biased region" description="Polar residues" evidence="2">
    <location>
        <begin position="25"/>
        <end position="41"/>
    </location>
</feature>
<feature type="compositionally biased region" description="Polar residues" evidence="2">
    <location>
        <begin position="285"/>
        <end position="302"/>
    </location>
</feature>
<dbReference type="PANTHER" id="PTHR31353:SF1">
    <property type="entry name" value="PROTEIN FAM98B"/>
    <property type="match status" value="1"/>
</dbReference>
<dbReference type="CDD" id="cd14366">
    <property type="entry name" value="CUE_CUED1"/>
    <property type="match status" value="1"/>
</dbReference>
<evidence type="ECO:0000313" key="5">
    <source>
        <dbReference type="Proteomes" id="UP000192578"/>
    </source>
</evidence>
<evidence type="ECO:0000313" key="4">
    <source>
        <dbReference type="EMBL" id="OWA51546.1"/>
    </source>
</evidence>
<evidence type="ECO:0000259" key="3">
    <source>
        <dbReference type="PROSITE" id="PS51140"/>
    </source>
</evidence>
<dbReference type="InterPro" id="IPR040195">
    <property type="entry name" value="CUE_CUED1"/>
</dbReference>
<keyword evidence="5" id="KW-1185">Reference proteome</keyword>
<name>A0A9X6RLA8_HYPEX</name>
<dbReference type="GO" id="GO:0072669">
    <property type="term" value="C:tRNA-splicing ligase complex"/>
    <property type="evidence" value="ECO:0007669"/>
    <property type="project" value="TreeGrafter"/>
</dbReference>
<dbReference type="PROSITE" id="PS51140">
    <property type="entry name" value="CUE"/>
    <property type="match status" value="1"/>
</dbReference>
<dbReference type="PANTHER" id="PTHR31353">
    <property type="entry name" value="FAM98"/>
    <property type="match status" value="1"/>
</dbReference>
<comment type="similarity">
    <text evidence="1">Belongs to the FAM98 family.</text>
</comment>
<organism evidence="4 5">
    <name type="scientific">Hypsibius exemplaris</name>
    <name type="common">Freshwater tardigrade</name>
    <dbReference type="NCBI Taxonomy" id="2072580"/>
    <lineage>
        <taxon>Eukaryota</taxon>
        <taxon>Metazoa</taxon>
        <taxon>Ecdysozoa</taxon>
        <taxon>Tardigrada</taxon>
        <taxon>Eutardigrada</taxon>
        <taxon>Parachela</taxon>
        <taxon>Hypsibioidea</taxon>
        <taxon>Hypsibiidae</taxon>
        <taxon>Hypsibius</taxon>
    </lineage>
</organism>
<dbReference type="InterPro" id="IPR018797">
    <property type="entry name" value="FAM98"/>
</dbReference>
<evidence type="ECO:0000256" key="2">
    <source>
        <dbReference type="SAM" id="MobiDB-lite"/>
    </source>
</evidence>
<feature type="region of interest" description="Disordered" evidence="2">
    <location>
        <begin position="683"/>
        <end position="756"/>
    </location>
</feature>
<evidence type="ECO:0000256" key="1">
    <source>
        <dbReference type="ARBA" id="ARBA00007218"/>
    </source>
</evidence>
<dbReference type="SMART" id="SM00546">
    <property type="entry name" value="CUE"/>
    <property type="match status" value="1"/>
</dbReference>
<protein>
    <submittedName>
        <fullName evidence="4">Protein FAM98A</fullName>
    </submittedName>
</protein>
<feature type="compositionally biased region" description="Basic and acidic residues" evidence="2">
    <location>
        <begin position="185"/>
        <end position="210"/>
    </location>
</feature>
<dbReference type="Pfam" id="PF10239">
    <property type="entry name" value="DUF2465"/>
    <property type="match status" value="1"/>
</dbReference>
<dbReference type="InterPro" id="IPR003892">
    <property type="entry name" value="CUE"/>
</dbReference>
<gene>
    <name evidence="4" type="ORF">BV898_16025</name>
</gene>
<dbReference type="Pfam" id="PF02845">
    <property type="entry name" value="CUE"/>
    <property type="match status" value="1"/>
</dbReference>
<sequence length="756" mass="83090">MEYASTGAWGSGTPRNTSTSSRSTFMGSTSESSHSPSNATPAVQAKLNFEQAMADFQTMFPDMNPDVIEETLRANQGAVETTIDQLLAMSAGSAAGQIVDVRQSVGVKSSPLMENRVRSRWNPPLVGPLPADFLRLISPRGVRMEAYTQEPRQGSIKNVGQVIDPKRSFSISSLRGGGSSSAHKSKLEKDKADFHSKLPEQQLLEKERKPNNSISKGKVAALSSSPETAAGQLSDDNFHHEFLQNEEFLKELQQDEEFMNALQKDAKVQAGRDNTAFLYNVDGPTPSTSQAGGSQPAVSSSEDGADFQNKLKKNMGLLAKQRLNLFAKQFSRGKKKSPKTILNKATPSSYDQLIEDNQDLVSDDDEDNSHNDHVTEGSAHFTDILRAMEDPIFHDLQSICHGGEDVTRESFQQAITLGTDFLELSKIIAPLCQQLRLFADLQQDVMEMRSPADASAFIMDVSSFLEELECPYRQLMAVPLPERLASTANRLLLLDFLIGELQAARLNYFNNGPESKKGQALSPSTENLKKIVIALNLSAPPPDIDAARLFARLEGKLKETLETAPPGTLGKPLLTSALSPEQWKEVEKINDSMCAEYRLRREMLLKRFDVTVQSFSWSDKAKAKKAELEKVYVPLRKAMSVESRVTAADILAARDDLLRVEKTSSHSVRKYTQCSINRLVMGEVPDRGGRTNETSVPARDMPGFRPREDAGGSRGGGHRGGGRRGDVMSGRGQQRVQHGHFRGGRGGGGDRARWNP</sequence>
<dbReference type="Gene3D" id="1.10.8.10">
    <property type="entry name" value="DNA helicase RuvA subunit, C-terminal domain"/>
    <property type="match status" value="1"/>
</dbReference>
<feature type="region of interest" description="Disordered" evidence="2">
    <location>
        <begin position="277"/>
        <end position="304"/>
    </location>
</feature>
<dbReference type="AlphaFoldDB" id="A0A9X6RLA8"/>
<dbReference type="Proteomes" id="UP000192578">
    <property type="component" value="Unassembled WGS sequence"/>
</dbReference>
<dbReference type="InterPro" id="IPR009060">
    <property type="entry name" value="UBA-like_sf"/>
</dbReference>
<feature type="compositionally biased region" description="Low complexity" evidence="2">
    <location>
        <begin position="11"/>
        <end position="24"/>
    </location>
</feature>
<dbReference type="SUPFAM" id="SSF46934">
    <property type="entry name" value="UBA-like"/>
    <property type="match status" value="1"/>
</dbReference>
<comment type="caution">
    <text evidence="4">The sequence shown here is derived from an EMBL/GenBank/DDBJ whole genome shotgun (WGS) entry which is preliminary data.</text>
</comment>
<dbReference type="EMBL" id="MTYJ01000231">
    <property type="protein sequence ID" value="OWA51546.1"/>
    <property type="molecule type" value="Genomic_DNA"/>
</dbReference>
<reference evidence="5" key="1">
    <citation type="submission" date="2017-01" db="EMBL/GenBank/DDBJ databases">
        <title>Comparative genomics of anhydrobiosis in the tardigrade Hypsibius dujardini.</title>
        <authorList>
            <person name="Yoshida Y."/>
            <person name="Koutsovoulos G."/>
            <person name="Laetsch D."/>
            <person name="Stevens L."/>
            <person name="Kumar S."/>
            <person name="Horikawa D."/>
            <person name="Ishino K."/>
            <person name="Komine S."/>
            <person name="Tomita M."/>
            <person name="Blaxter M."/>
            <person name="Arakawa K."/>
        </authorList>
    </citation>
    <scope>NUCLEOTIDE SEQUENCE [LARGE SCALE GENOMIC DNA]</scope>
    <source>
        <strain evidence="5">Z151</strain>
    </source>
</reference>
<feature type="region of interest" description="Disordered" evidence="2">
    <location>
        <begin position="170"/>
        <end position="233"/>
    </location>
</feature>
<feature type="region of interest" description="Disordered" evidence="2">
    <location>
        <begin position="1"/>
        <end position="41"/>
    </location>
</feature>
<dbReference type="GO" id="GO:0043130">
    <property type="term" value="F:ubiquitin binding"/>
    <property type="evidence" value="ECO:0007669"/>
    <property type="project" value="InterPro"/>
</dbReference>
<feature type="domain" description="CUE" evidence="3">
    <location>
        <begin position="48"/>
        <end position="91"/>
    </location>
</feature>